<accession>A0A506V9K3</accession>
<organism evidence="1 2">
    <name type="scientific">Mixta tenebrionis</name>
    <dbReference type="NCBI Taxonomy" id="2562439"/>
    <lineage>
        <taxon>Bacteria</taxon>
        <taxon>Pseudomonadati</taxon>
        <taxon>Pseudomonadota</taxon>
        <taxon>Gammaproteobacteria</taxon>
        <taxon>Enterobacterales</taxon>
        <taxon>Erwiniaceae</taxon>
        <taxon>Mixta</taxon>
    </lineage>
</organism>
<proteinExistence type="predicted"/>
<name>A0A506V9K3_9GAMM</name>
<gene>
    <name evidence="1" type="ORF">FKM52_10260</name>
</gene>
<dbReference type="RefSeq" id="WP_141176098.1">
    <property type="nucleotide sequence ID" value="NZ_JBHUFX010000003.1"/>
</dbReference>
<evidence type="ECO:0008006" key="3">
    <source>
        <dbReference type="Google" id="ProtNLM"/>
    </source>
</evidence>
<evidence type="ECO:0000313" key="2">
    <source>
        <dbReference type="Proteomes" id="UP000319523"/>
    </source>
</evidence>
<evidence type="ECO:0000313" key="1">
    <source>
        <dbReference type="EMBL" id="TPW42407.1"/>
    </source>
</evidence>
<sequence>MTKTFICIASGPSLTRGDCAQVSASGLPAIVVNNSWQMLPDAAVIFASDCCWWEEHYSTIRSSAARWCGDQFTARRFGINYFPSTLPGSYNSGQRAIELAIHFGASRILLLGYDCSIRHGTHWHGNHQQLANPDKFSVARWHDEFSRLNAIAGGVEIINCSRYTRLTCFPRQPLEAALSQ</sequence>
<protein>
    <recommendedName>
        <fullName evidence="3">Norphogenetic protein</fullName>
    </recommendedName>
</protein>
<dbReference type="Proteomes" id="UP000319523">
    <property type="component" value="Unassembled WGS sequence"/>
</dbReference>
<comment type="caution">
    <text evidence="1">The sequence shown here is derived from an EMBL/GenBank/DDBJ whole genome shotgun (WGS) entry which is preliminary data.</text>
</comment>
<dbReference type="OrthoDB" id="6504257at2"/>
<dbReference type="AlphaFoldDB" id="A0A506V9K3"/>
<reference evidence="1 2" key="1">
    <citation type="submission" date="2019-06" db="EMBL/GenBank/DDBJ databases">
        <authorList>
            <person name="Yang Y."/>
        </authorList>
    </citation>
    <scope>NUCLEOTIDE SEQUENCE [LARGE SCALE GENOMIC DNA]</scope>
    <source>
        <strain evidence="1 2">BIT-26</strain>
    </source>
</reference>
<keyword evidence="2" id="KW-1185">Reference proteome</keyword>
<dbReference type="EMBL" id="VHQI01000005">
    <property type="protein sequence ID" value="TPW42407.1"/>
    <property type="molecule type" value="Genomic_DNA"/>
</dbReference>